<keyword evidence="1" id="KW-0472">Membrane</keyword>
<reference evidence="2" key="1">
    <citation type="submission" date="2020-10" db="EMBL/GenBank/DDBJ databases">
        <authorList>
            <person name="Gilroy R."/>
        </authorList>
    </citation>
    <scope>NUCLEOTIDE SEQUENCE</scope>
    <source>
        <strain evidence="2">1370</strain>
    </source>
</reference>
<evidence type="ECO:0000256" key="1">
    <source>
        <dbReference type="SAM" id="Phobius"/>
    </source>
</evidence>
<organism evidence="2 3">
    <name type="scientific">Candidatus Faeciplasma avium</name>
    <dbReference type="NCBI Taxonomy" id="2840798"/>
    <lineage>
        <taxon>Bacteria</taxon>
        <taxon>Bacillati</taxon>
        <taxon>Bacillota</taxon>
        <taxon>Clostridia</taxon>
        <taxon>Eubacteriales</taxon>
        <taxon>Oscillospiraceae</taxon>
        <taxon>Oscillospiraceae incertae sedis</taxon>
        <taxon>Candidatus Faeciplasma</taxon>
    </lineage>
</organism>
<keyword evidence="1" id="KW-1133">Transmembrane helix</keyword>
<dbReference type="InterPro" id="IPR010690">
    <property type="entry name" value="YqfD"/>
</dbReference>
<dbReference type="AlphaFoldDB" id="A0A9D1NSN4"/>
<reference evidence="2" key="2">
    <citation type="journal article" date="2021" name="PeerJ">
        <title>Extensive microbial diversity within the chicken gut microbiome revealed by metagenomics and culture.</title>
        <authorList>
            <person name="Gilroy R."/>
            <person name="Ravi A."/>
            <person name="Getino M."/>
            <person name="Pursley I."/>
            <person name="Horton D.L."/>
            <person name="Alikhan N.F."/>
            <person name="Baker D."/>
            <person name="Gharbi K."/>
            <person name="Hall N."/>
            <person name="Watson M."/>
            <person name="Adriaenssens E.M."/>
            <person name="Foster-Nyarko E."/>
            <person name="Jarju S."/>
            <person name="Secka A."/>
            <person name="Antonio M."/>
            <person name="Oren A."/>
            <person name="Chaudhuri R.R."/>
            <person name="La Ragione R."/>
            <person name="Hildebrand F."/>
            <person name="Pallen M.J."/>
        </authorList>
    </citation>
    <scope>NUCLEOTIDE SEQUENCE</scope>
    <source>
        <strain evidence="2">1370</strain>
    </source>
</reference>
<comment type="caution">
    <text evidence="2">The sequence shown here is derived from an EMBL/GenBank/DDBJ whole genome shotgun (WGS) entry which is preliminary data.</text>
</comment>
<dbReference type="EMBL" id="DVOL01000092">
    <property type="protein sequence ID" value="HIV11315.1"/>
    <property type="molecule type" value="Genomic_DNA"/>
</dbReference>
<sequence>MTVYDLLGMLELRIDSLEPERVLREITSLKKILYIRTQGESVILGLPLGKKNAALSICQENGWSAEITRERGLLTKLRGYLKRYGIAAGALISAILCLYMSNIAMKIRIVGAPSPQEEEQIRQILSNNGLHAGAYIPGLNLIKLETELLKASGSVAWASIGSTGSVVSVSVSMSDEKAQTRERRIPCNIVSDKDGQILKASVLVGELSALIGSPVKKGELLVSGIIENPNGQAYYVHAIADIIAEYTESVTLEQPLYDSIDAVKDPVYKRYLSFFEYNIPLPGERIESGSSAIDSYSQPIRLFGIPLPIGIMTEKYVRVESSSISYSIEEAAEVLEDKLYNYETNMLKDAEILEKKESYELRGGSLYLTVSYRLRGNIGRESPLFVKRKISDSLPESQ</sequence>
<evidence type="ECO:0000313" key="3">
    <source>
        <dbReference type="Proteomes" id="UP000823960"/>
    </source>
</evidence>
<evidence type="ECO:0000313" key="2">
    <source>
        <dbReference type="EMBL" id="HIV11315.1"/>
    </source>
</evidence>
<protein>
    <submittedName>
        <fullName evidence="2">Sporulation protein YqfD</fullName>
    </submittedName>
</protein>
<proteinExistence type="predicted"/>
<feature type="transmembrane region" description="Helical" evidence="1">
    <location>
        <begin position="84"/>
        <end position="105"/>
    </location>
</feature>
<dbReference type="Proteomes" id="UP000823960">
    <property type="component" value="Unassembled WGS sequence"/>
</dbReference>
<dbReference type="Pfam" id="PF06898">
    <property type="entry name" value="YqfD"/>
    <property type="match status" value="1"/>
</dbReference>
<name>A0A9D1NSN4_9FIRM</name>
<gene>
    <name evidence="2" type="ORF">IAD28_06465</name>
</gene>
<keyword evidence="1" id="KW-0812">Transmembrane</keyword>
<accession>A0A9D1NSN4</accession>